<proteinExistence type="predicted"/>
<reference evidence="3 4" key="1">
    <citation type="journal article" date="2014" name="PLoS ONE">
        <title>Rumen cellulosomics: divergent fiber-degrading strategies revealed by comparative genome-wide analysis of six ruminococcal strains.</title>
        <authorList>
            <person name="Dassa B."/>
            <person name="Borovok I."/>
            <person name="Ruimy-Israeli V."/>
            <person name="Lamed R."/>
            <person name="Flint H.J."/>
            <person name="Duncan S.H."/>
            <person name="Henrissat B."/>
            <person name="Coutinho P."/>
            <person name="Morrison M."/>
            <person name="Mosoni P."/>
            <person name="Yeoman C.J."/>
            <person name="White B.A."/>
            <person name="Bayer E.A."/>
        </authorList>
    </citation>
    <scope>NUCLEOTIDE SEQUENCE [LARGE SCALE GENOMIC DNA]</scope>
    <source>
        <strain evidence="3 4">007c</strain>
    </source>
</reference>
<dbReference type="EMBL" id="ATAX01000035">
    <property type="protein sequence ID" value="EWM52543.1"/>
    <property type="molecule type" value="Genomic_DNA"/>
</dbReference>
<name>W7UF30_RUMFL</name>
<keyword evidence="2" id="KW-0812">Transmembrane</keyword>
<dbReference type="AlphaFoldDB" id="W7UF30"/>
<gene>
    <name evidence="3" type="ORF">RF007C_08375</name>
</gene>
<accession>W7UF30</accession>
<keyword evidence="2" id="KW-0472">Membrane</keyword>
<keyword evidence="2" id="KW-1133">Transmembrane helix</keyword>
<protein>
    <submittedName>
        <fullName evidence="3">Uncharacterized protein</fullName>
    </submittedName>
</protein>
<keyword evidence="4" id="KW-1185">Reference proteome</keyword>
<evidence type="ECO:0000256" key="2">
    <source>
        <dbReference type="SAM" id="Phobius"/>
    </source>
</evidence>
<dbReference type="PATRIC" id="fig|1341157.4.peg.2918"/>
<sequence>MKILKRTLIWLILMAVILFMVNLVGTLIVKNVGVGILEGSMTGYSMKEEMMIHPVLQEVDEEHKLNGLSGLSTRSLLSSERLRNDAKFYFTFMFLNFNVDISNIFWDEKGTNGLSEGIFSVVYEDKGEKLDYFRHSCGVLDINELIKLDCASELYDILEKNDDVRIRMDSYSVDSSFIVHPASFTVLDAGGNEIKKFDCPCSGEIVKGDNVYLYNEEGSYKKDKENSGYSVYKKMKDAYLGERKSDRIAKKYMEKADFSQNDQSLTERSYGLATITSKHVEVKEGKAQVTVQRFCFYKGVILYTAIFGAIMTLIMVLVCRSKDKKKAFGGYGGNYGNMPYNYPNGYNNRPAGGNYPNNYNGQPNNYPNNYNNGTNGYGMNNYNNGSRYR</sequence>
<feature type="transmembrane region" description="Helical" evidence="2">
    <location>
        <begin position="7"/>
        <end position="29"/>
    </location>
</feature>
<evidence type="ECO:0000313" key="3">
    <source>
        <dbReference type="EMBL" id="EWM52543.1"/>
    </source>
</evidence>
<organism evidence="3 4">
    <name type="scientific">Ruminococcus flavefaciens 007c</name>
    <dbReference type="NCBI Taxonomy" id="1341157"/>
    <lineage>
        <taxon>Bacteria</taxon>
        <taxon>Bacillati</taxon>
        <taxon>Bacillota</taxon>
        <taxon>Clostridia</taxon>
        <taxon>Eubacteriales</taxon>
        <taxon>Oscillospiraceae</taxon>
        <taxon>Ruminococcus</taxon>
    </lineage>
</organism>
<feature type="transmembrane region" description="Helical" evidence="2">
    <location>
        <begin position="300"/>
        <end position="319"/>
    </location>
</feature>
<evidence type="ECO:0000313" key="4">
    <source>
        <dbReference type="Proteomes" id="UP000019365"/>
    </source>
</evidence>
<evidence type="ECO:0000256" key="1">
    <source>
        <dbReference type="SAM" id="MobiDB-lite"/>
    </source>
</evidence>
<feature type="region of interest" description="Disordered" evidence="1">
    <location>
        <begin position="353"/>
        <end position="389"/>
    </location>
</feature>
<dbReference type="Proteomes" id="UP000019365">
    <property type="component" value="Unassembled WGS sequence"/>
</dbReference>
<dbReference type="RefSeq" id="WP_037301041.1">
    <property type="nucleotide sequence ID" value="NZ_ATAX01000035.1"/>
</dbReference>
<comment type="caution">
    <text evidence="3">The sequence shown here is derived from an EMBL/GenBank/DDBJ whole genome shotgun (WGS) entry which is preliminary data.</text>
</comment>